<evidence type="ECO:0000313" key="6">
    <source>
        <dbReference type="EMBL" id="KAF9468063.1"/>
    </source>
</evidence>
<feature type="transmembrane region" description="Helical" evidence="5">
    <location>
        <begin position="74"/>
        <end position="102"/>
    </location>
</feature>
<feature type="transmembrane region" description="Helical" evidence="5">
    <location>
        <begin position="315"/>
        <end position="336"/>
    </location>
</feature>
<accession>A0A9P5YDP3</accession>
<evidence type="ECO:0000313" key="7">
    <source>
        <dbReference type="Proteomes" id="UP000807353"/>
    </source>
</evidence>
<proteinExistence type="predicted"/>
<comment type="subcellular location">
    <subcellularLocation>
        <location evidence="1">Membrane</location>
        <topology evidence="1">Multi-pass membrane protein</topology>
    </subcellularLocation>
</comment>
<protein>
    <submittedName>
        <fullName evidence="6">Amino acid/polyamine transporter I</fullName>
    </submittedName>
</protein>
<reference evidence="6" key="1">
    <citation type="submission" date="2020-11" db="EMBL/GenBank/DDBJ databases">
        <authorList>
            <consortium name="DOE Joint Genome Institute"/>
            <person name="Ahrendt S."/>
            <person name="Riley R."/>
            <person name="Andreopoulos W."/>
            <person name="Labutti K."/>
            <person name="Pangilinan J."/>
            <person name="Ruiz-Duenas F.J."/>
            <person name="Barrasa J.M."/>
            <person name="Sanchez-Garcia M."/>
            <person name="Camarero S."/>
            <person name="Miyauchi S."/>
            <person name="Serrano A."/>
            <person name="Linde D."/>
            <person name="Babiker R."/>
            <person name="Drula E."/>
            <person name="Ayuso-Fernandez I."/>
            <person name="Pacheco R."/>
            <person name="Padilla G."/>
            <person name="Ferreira P."/>
            <person name="Barriuso J."/>
            <person name="Kellner H."/>
            <person name="Castanera R."/>
            <person name="Alfaro M."/>
            <person name="Ramirez L."/>
            <person name="Pisabarro A.G."/>
            <person name="Kuo A."/>
            <person name="Tritt A."/>
            <person name="Lipzen A."/>
            <person name="He G."/>
            <person name="Yan M."/>
            <person name="Ng V."/>
            <person name="Cullen D."/>
            <person name="Martin F."/>
            <person name="Rosso M.-N."/>
            <person name="Henrissat B."/>
            <person name="Hibbett D."/>
            <person name="Martinez A.T."/>
            <person name="Grigoriev I.V."/>
        </authorList>
    </citation>
    <scope>NUCLEOTIDE SEQUENCE</scope>
    <source>
        <strain evidence="6">CBS 247.69</strain>
    </source>
</reference>
<evidence type="ECO:0000256" key="2">
    <source>
        <dbReference type="ARBA" id="ARBA00022692"/>
    </source>
</evidence>
<dbReference type="AlphaFoldDB" id="A0A9P5YDP3"/>
<dbReference type="InterPro" id="IPR002293">
    <property type="entry name" value="AA/rel_permease1"/>
</dbReference>
<evidence type="ECO:0000256" key="4">
    <source>
        <dbReference type="ARBA" id="ARBA00023136"/>
    </source>
</evidence>
<name>A0A9P5YDP3_9AGAR</name>
<dbReference type="InterPro" id="IPR050598">
    <property type="entry name" value="AminoAcid_Transporter"/>
</dbReference>
<dbReference type="PANTHER" id="PTHR11785">
    <property type="entry name" value="AMINO ACID TRANSPORTER"/>
    <property type="match status" value="1"/>
</dbReference>
<evidence type="ECO:0000256" key="3">
    <source>
        <dbReference type="ARBA" id="ARBA00022989"/>
    </source>
</evidence>
<keyword evidence="2 5" id="KW-0812">Transmembrane</keyword>
<feature type="transmembrane region" description="Helical" evidence="5">
    <location>
        <begin position="348"/>
        <end position="367"/>
    </location>
</feature>
<dbReference type="GO" id="GO:0015179">
    <property type="term" value="F:L-amino acid transmembrane transporter activity"/>
    <property type="evidence" value="ECO:0007669"/>
    <property type="project" value="TreeGrafter"/>
</dbReference>
<feature type="transmembrane region" description="Helical" evidence="5">
    <location>
        <begin position="26"/>
        <end position="47"/>
    </location>
</feature>
<keyword evidence="4 5" id="KW-0472">Membrane</keyword>
<sequence>MLNIGQILGSGIYAVPGVVLNSVGSVGLLLVYWIIAPIFAFAGLSLYSELASMFPNRSGAEVVYLERAYPRPKFLVSTSFAITTILMSFSASNAIVFAQYFLTALEVPITEFNQTWVAVFVVLITMGGVGLSTKWSLRAVNVLSLLKIISLVLLVFTGIAVLAGLTHIKNPYANFEGFFKGSTSNLNALATALVKVNHAFVGWHNAFNVLGEIKGPDPVRTVRKAGIISLSLVSVMFLAVNIAYVAVVPREELRSSGQLIAALFFRRIFGPRLGVRVLPLLVACSCFGNIARIIREIARQGLLPNPSFFSSTKPFGTPLGPVLLIGFLTFIVILVVPAKDAFNFVLDLASYPHLVFQCAMSFGVLILRRRNALTGLLPSPLQARNSSLALYLLLSVFLLVIPWVPPEPDQADVSFWYATYCVAGIAVLLCCALYYWIWIIVLPRWGGYEVVEEAEILSDGAKNIRLIRKYKSVGDERQSLLH</sequence>
<feature type="transmembrane region" description="Helical" evidence="5">
    <location>
        <begin position="145"/>
        <end position="168"/>
    </location>
</feature>
<keyword evidence="3 5" id="KW-1133">Transmembrane helix</keyword>
<dbReference type="PANTHER" id="PTHR11785:SF353">
    <property type="entry name" value="METHIONINE TRANSPORTER (EUROFUNG)"/>
    <property type="match status" value="1"/>
</dbReference>
<comment type="caution">
    <text evidence="6">The sequence shown here is derived from an EMBL/GenBank/DDBJ whole genome shotgun (WGS) entry which is preliminary data.</text>
</comment>
<dbReference type="OrthoDB" id="5982228at2759"/>
<dbReference type="GO" id="GO:0016020">
    <property type="term" value="C:membrane"/>
    <property type="evidence" value="ECO:0007669"/>
    <property type="project" value="UniProtKB-SubCell"/>
</dbReference>
<evidence type="ECO:0000256" key="1">
    <source>
        <dbReference type="ARBA" id="ARBA00004141"/>
    </source>
</evidence>
<dbReference type="Proteomes" id="UP000807353">
    <property type="component" value="Unassembled WGS sequence"/>
</dbReference>
<feature type="transmembrane region" description="Helical" evidence="5">
    <location>
        <begin position="114"/>
        <end position="133"/>
    </location>
</feature>
<feature type="transmembrane region" description="Helical" evidence="5">
    <location>
        <begin position="227"/>
        <end position="247"/>
    </location>
</feature>
<evidence type="ECO:0000256" key="5">
    <source>
        <dbReference type="SAM" id="Phobius"/>
    </source>
</evidence>
<feature type="transmembrane region" description="Helical" evidence="5">
    <location>
        <begin position="388"/>
        <end position="405"/>
    </location>
</feature>
<dbReference type="Gene3D" id="1.20.1740.10">
    <property type="entry name" value="Amino acid/polyamine transporter I"/>
    <property type="match status" value="1"/>
</dbReference>
<keyword evidence="7" id="KW-1185">Reference proteome</keyword>
<dbReference type="Pfam" id="PF13520">
    <property type="entry name" value="AA_permease_2"/>
    <property type="match status" value="1"/>
</dbReference>
<dbReference type="PIRSF" id="PIRSF006060">
    <property type="entry name" value="AA_transporter"/>
    <property type="match status" value="1"/>
</dbReference>
<gene>
    <name evidence="6" type="ORF">BDZ94DRAFT_1154908</name>
</gene>
<dbReference type="EMBL" id="MU150234">
    <property type="protein sequence ID" value="KAF9468063.1"/>
    <property type="molecule type" value="Genomic_DNA"/>
</dbReference>
<organism evidence="6 7">
    <name type="scientific">Collybia nuda</name>
    <dbReference type="NCBI Taxonomy" id="64659"/>
    <lineage>
        <taxon>Eukaryota</taxon>
        <taxon>Fungi</taxon>
        <taxon>Dikarya</taxon>
        <taxon>Basidiomycota</taxon>
        <taxon>Agaricomycotina</taxon>
        <taxon>Agaricomycetes</taxon>
        <taxon>Agaricomycetidae</taxon>
        <taxon>Agaricales</taxon>
        <taxon>Tricholomatineae</taxon>
        <taxon>Clitocybaceae</taxon>
        <taxon>Collybia</taxon>
    </lineage>
</organism>
<feature type="transmembrane region" description="Helical" evidence="5">
    <location>
        <begin position="417"/>
        <end position="437"/>
    </location>
</feature>